<dbReference type="EMBL" id="CAJVQC010152895">
    <property type="protein sequence ID" value="CAG8846787.1"/>
    <property type="molecule type" value="Genomic_DNA"/>
</dbReference>
<dbReference type="Proteomes" id="UP000789920">
    <property type="component" value="Unassembled WGS sequence"/>
</dbReference>
<reference evidence="1" key="1">
    <citation type="submission" date="2021-06" db="EMBL/GenBank/DDBJ databases">
        <authorList>
            <person name="Kallberg Y."/>
            <person name="Tangrot J."/>
            <person name="Rosling A."/>
        </authorList>
    </citation>
    <scope>NUCLEOTIDE SEQUENCE</scope>
    <source>
        <strain evidence="1">MA461A</strain>
    </source>
</reference>
<gene>
    <name evidence="1" type="ORF">RPERSI_LOCUS34317</name>
</gene>
<organism evidence="1 2">
    <name type="scientific">Racocetra persica</name>
    <dbReference type="NCBI Taxonomy" id="160502"/>
    <lineage>
        <taxon>Eukaryota</taxon>
        <taxon>Fungi</taxon>
        <taxon>Fungi incertae sedis</taxon>
        <taxon>Mucoromycota</taxon>
        <taxon>Glomeromycotina</taxon>
        <taxon>Glomeromycetes</taxon>
        <taxon>Diversisporales</taxon>
        <taxon>Gigasporaceae</taxon>
        <taxon>Racocetra</taxon>
    </lineage>
</organism>
<comment type="caution">
    <text evidence="1">The sequence shown here is derived from an EMBL/GenBank/DDBJ whole genome shotgun (WGS) entry which is preliminary data.</text>
</comment>
<keyword evidence="2" id="KW-1185">Reference proteome</keyword>
<feature type="non-terminal residue" evidence="1">
    <location>
        <position position="1"/>
    </location>
</feature>
<feature type="non-terminal residue" evidence="1">
    <location>
        <position position="115"/>
    </location>
</feature>
<proteinExistence type="predicted"/>
<evidence type="ECO:0000313" key="2">
    <source>
        <dbReference type="Proteomes" id="UP000789920"/>
    </source>
</evidence>
<sequence length="115" mass="13569">VKKKLRIAIDIARGLNFLRAIIHRDIRAENILITHHETAKIGNFYLSRHFYDDTKNLEATQDTVRYAAPEILRKRDSKYTTKCEIFSFGILLWELAEERTPYAQYSDLIEIKELV</sequence>
<evidence type="ECO:0000313" key="1">
    <source>
        <dbReference type="EMBL" id="CAG8846787.1"/>
    </source>
</evidence>
<name>A0ACA9SR18_9GLOM</name>
<protein>
    <submittedName>
        <fullName evidence="1">9380_t:CDS:1</fullName>
    </submittedName>
</protein>
<accession>A0ACA9SR18</accession>